<dbReference type="InterPro" id="IPR045865">
    <property type="entry name" value="ACT-like_dom_sf"/>
</dbReference>
<evidence type="ECO:0000313" key="2">
    <source>
        <dbReference type="EMBL" id="NBI33653.1"/>
    </source>
</evidence>
<dbReference type="AlphaFoldDB" id="A0A7C9K9H9"/>
<feature type="domain" description="ACT" evidence="1">
    <location>
        <begin position="70"/>
        <end position="142"/>
    </location>
</feature>
<dbReference type="Pfam" id="PF19571">
    <property type="entry name" value="ACT_8"/>
    <property type="match status" value="1"/>
</dbReference>
<proteinExistence type="predicted"/>
<dbReference type="Gene3D" id="3.30.2130.10">
    <property type="entry name" value="VC0802-like"/>
    <property type="match status" value="1"/>
</dbReference>
<gene>
    <name evidence="2" type="ORF">D1639_01110</name>
</gene>
<dbReference type="InterPro" id="IPR045739">
    <property type="entry name" value="ACT_dom_pair"/>
</dbReference>
<accession>A0A7C9K9H9</accession>
<sequence>MILQLSVFMQNERGRMADACRTIAEAGIDIHALFVADTEQFGVLRALCDTPATAAERMQQAGWRATVTPVIGVRVDDVPGGLAALLTFLDERDVNVEYGYCVSLEDGSAVNILKTDGDKALEAVLAEAGFAIARPEEIYDID</sequence>
<reference evidence="2" key="1">
    <citation type="submission" date="2018-08" db="EMBL/GenBank/DDBJ databases">
        <title>Murine metabolic-syndrome-specific gut microbial biobank.</title>
        <authorList>
            <person name="Liu C."/>
        </authorList>
    </citation>
    <scope>NUCLEOTIDE SEQUENCE [LARGE SCALE GENOMIC DNA]</scope>
    <source>
        <strain evidence="2">Z82</strain>
    </source>
</reference>
<dbReference type="SUPFAM" id="SSF55021">
    <property type="entry name" value="ACT-like"/>
    <property type="match status" value="2"/>
</dbReference>
<dbReference type="EMBL" id="QWKH01000004">
    <property type="protein sequence ID" value="NBI33653.1"/>
    <property type="molecule type" value="Genomic_DNA"/>
</dbReference>
<evidence type="ECO:0000259" key="1">
    <source>
        <dbReference type="PROSITE" id="PS51671"/>
    </source>
</evidence>
<dbReference type="PANTHER" id="PTHR40099:SF1">
    <property type="entry name" value="ACETOLACTATE SYNTHASE, SMALL SUBUNIT"/>
    <property type="match status" value="1"/>
</dbReference>
<organism evidence="2">
    <name type="scientific">Muribaculaceae bacterium Z82</name>
    <dbReference type="NCBI Taxonomy" id="2304548"/>
    <lineage>
        <taxon>Bacteria</taxon>
        <taxon>Pseudomonadati</taxon>
        <taxon>Bacteroidota</taxon>
        <taxon>Bacteroidia</taxon>
        <taxon>Bacteroidales</taxon>
        <taxon>Muribaculaceae</taxon>
    </lineage>
</organism>
<dbReference type="PANTHER" id="PTHR40099">
    <property type="entry name" value="ACETOLACTATE SYNTHASE, SMALL SUBUNIT"/>
    <property type="match status" value="1"/>
</dbReference>
<dbReference type="PROSITE" id="PS51671">
    <property type="entry name" value="ACT"/>
    <property type="match status" value="1"/>
</dbReference>
<name>A0A7C9K9H9_9BACT</name>
<dbReference type="InterPro" id="IPR002912">
    <property type="entry name" value="ACT_dom"/>
</dbReference>
<comment type="caution">
    <text evidence="2">The sequence shown here is derived from an EMBL/GenBank/DDBJ whole genome shotgun (WGS) entry which is preliminary data.</text>
</comment>
<protein>
    <submittedName>
        <fullName evidence="2">Amino acid-binding protein</fullName>
    </submittedName>
</protein>